<accession>A0A5D4S731</accession>
<comment type="caution">
    <text evidence="1">The sequence shown here is derived from an EMBL/GenBank/DDBJ whole genome shotgun (WGS) entry which is preliminary data.</text>
</comment>
<dbReference type="EMBL" id="VTES01000011">
    <property type="protein sequence ID" value="TYS57904.1"/>
    <property type="molecule type" value="Genomic_DNA"/>
</dbReference>
<reference evidence="1 2" key="1">
    <citation type="submission" date="2019-08" db="EMBL/GenBank/DDBJ databases">
        <title>Bacillus genomes from the desert of Cuatro Cienegas, Coahuila.</title>
        <authorList>
            <person name="Olmedo-Alvarez G."/>
        </authorList>
    </citation>
    <scope>NUCLEOTIDE SEQUENCE [LARGE SCALE GENOMIC DNA]</scope>
    <source>
        <strain evidence="1 2">CH37_1T</strain>
    </source>
</reference>
<evidence type="ECO:0000313" key="2">
    <source>
        <dbReference type="Proteomes" id="UP000323732"/>
    </source>
</evidence>
<sequence length="131" mass="15149">MEVLNSLSAKEIRSIRKAVENDFERYRFYQLIECKPVPALPEGEEEMRDFCSRIEGAVSRLPAQERFLIQQRYLNVMEYDYIRDQQIYSELFDPPISAATYSKIRTRALNKLAAILGVSLKGVVNGAKEKI</sequence>
<proteinExistence type="predicted"/>
<gene>
    <name evidence="1" type="ORF">FZD47_24010</name>
</gene>
<dbReference type="AlphaFoldDB" id="A0A5D4S731"/>
<evidence type="ECO:0008006" key="3">
    <source>
        <dbReference type="Google" id="ProtNLM"/>
    </source>
</evidence>
<protein>
    <recommendedName>
        <fullName evidence="3">ArpU family transcriptional regulator</fullName>
    </recommendedName>
</protein>
<dbReference type="RefSeq" id="WP_148951037.1">
    <property type="nucleotide sequence ID" value="NZ_VTES01000011.1"/>
</dbReference>
<evidence type="ECO:0000313" key="1">
    <source>
        <dbReference type="EMBL" id="TYS57904.1"/>
    </source>
</evidence>
<organism evidence="1 2">
    <name type="scientific">Bacillus infantis</name>
    <dbReference type="NCBI Taxonomy" id="324767"/>
    <lineage>
        <taxon>Bacteria</taxon>
        <taxon>Bacillati</taxon>
        <taxon>Bacillota</taxon>
        <taxon>Bacilli</taxon>
        <taxon>Bacillales</taxon>
        <taxon>Bacillaceae</taxon>
        <taxon>Bacillus</taxon>
    </lineage>
</organism>
<name>A0A5D4S731_9BACI</name>
<dbReference type="Proteomes" id="UP000323732">
    <property type="component" value="Unassembled WGS sequence"/>
</dbReference>